<evidence type="ECO:0000256" key="1">
    <source>
        <dbReference type="ARBA" id="ARBA00023254"/>
    </source>
</evidence>
<feature type="compositionally biased region" description="Polar residues" evidence="2">
    <location>
        <begin position="242"/>
        <end position="256"/>
    </location>
</feature>
<keyword evidence="4" id="KW-1185">Reference proteome</keyword>
<feature type="region of interest" description="Disordered" evidence="2">
    <location>
        <begin position="165"/>
        <end position="203"/>
    </location>
</feature>
<evidence type="ECO:0000256" key="2">
    <source>
        <dbReference type="SAM" id="MobiDB-lite"/>
    </source>
</evidence>
<dbReference type="Proteomes" id="UP001176940">
    <property type="component" value="Unassembled WGS sequence"/>
</dbReference>
<feature type="region of interest" description="Disordered" evidence="2">
    <location>
        <begin position="216"/>
        <end position="275"/>
    </location>
</feature>
<keyword evidence="1" id="KW-0469">Meiosis</keyword>
<feature type="compositionally biased region" description="Basic and acidic residues" evidence="2">
    <location>
        <begin position="35"/>
        <end position="48"/>
    </location>
</feature>
<feature type="compositionally biased region" description="Polar residues" evidence="2">
    <location>
        <begin position="165"/>
        <end position="187"/>
    </location>
</feature>
<protein>
    <recommendedName>
        <fullName evidence="5">E3 SUMO-protein ligase RNF212</fullName>
    </recommendedName>
</protein>
<gene>
    <name evidence="3" type="ORF">RIMI_LOCUS11205723</name>
</gene>
<reference evidence="3" key="1">
    <citation type="submission" date="2023-07" db="EMBL/GenBank/DDBJ databases">
        <authorList>
            <person name="Stuckert A."/>
        </authorList>
    </citation>
    <scope>NUCLEOTIDE SEQUENCE</scope>
</reference>
<evidence type="ECO:0000313" key="4">
    <source>
        <dbReference type="Proteomes" id="UP001176940"/>
    </source>
</evidence>
<sequence>MNMRLHPYGSGVHIHFSNERSHVTAEQGKSCGTRRPWDGQGERQEPRKQDNACIKKRCVVYAFDMHCALRRRHCAQQRKCERMNEKCGVCKATCRTILLSNETDPDIKMLFTDVSVLCKKFLTEFTQVIEFQDSHRQRLLAHYKRKIAKLEETIKELTQQLQSCSLRTSQSYSRPPTSNSYRSMDPTNSEDRHSPSVSHVSSLNKVELMDQISNASRRQNSTIGGLTRLSLVTPSPPGFKVNSENRSSPSASQVPSINKIELMDQSSNTSRRKNLTIGGSSRLSLITPSPPGFMGPYGTGNTGGSLRSNVGSSQHNIFHPLSQSVSPASHESIWNLSSQRSPQILSQTPLSSQTSSVRQPITIANILQRRH</sequence>
<name>A0ABN9LPQ4_9NEOB</name>
<dbReference type="PANTHER" id="PTHR22663:SF21">
    <property type="entry name" value="E3 SUMO-PROTEIN LIGASE RNF212-RELATED"/>
    <property type="match status" value="1"/>
</dbReference>
<feature type="region of interest" description="Disordered" evidence="2">
    <location>
        <begin position="25"/>
        <end position="48"/>
    </location>
</feature>
<dbReference type="PANTHER" id="PTHR22663">
    <property type="entry name" value="RING FINGER PROTEIN NARYA-RELATED"/>
    <property type="match status" value="1"/>
</dbReference>
<evidence type="ECO:0000313" key="3">
    <source>
        <dbReference type="EMBL" id="CAJ0946158.1"/>
    </source>
</evidence>
<comment type="caution">
    <text evidence="3">The sequence shown here is derived from an EMBL/GenBank/DDBJ whole genome shotgun (WGS) entry which is preliminary data.</text>
</comment>
<accession>A0ABN9LPQ4</accession>
<dbReference type="EMBL" id="CAUEEQ010025099">
    <property type="protein sequence ID" value="CAJ0946158.1"/>
    <property type="molecule type" value="Genomic_DNA"/>
</dbReference>
<dbReference type="InterPro" id="IPR042123">
    <property type="entry name" value="Zip3/RNF212-like"/>
</dbReference>
<evidence type="ECO:0008006" key="5">
    <source>
        <dbReference type="Google" id="ProtNLM"/>
    </source>
</evidence>
<proteinExistence type="predicted"/>
<organism evidence="3 4">
    <name type="scientific">Ranitomeya imitator</name>
    <name type="common">mimic poison frog</name>
    <dbReference type="NCBI Taxonomy" id="111125"/>
    <lineage>
        <taxon>Eukaryota</taxon>
        <taxon>Metazoa</taxon>
        <taxon>Chordata</taxon>
        <taxon>Craniata</taxon>
        <taxon>Vertebrata</taxon>
        <taxon>Euteleostomi</taxon>
        <taxon>Amphibia</taxon>
        <taxon>Batrachia</taxon>
        <taxon>Anura</taxon>
        <taxon>Neobatrachia</taxon>
        <taxon>Hyloidea</taxon>
        <taxon>Dendrobatidae</taxon>
        <taxon>Dendrobatinae</taxon>
        <taxon>Ranitomeya</taxon>
    </lineage>
</organism>